<name>A0A1S3H062_LINAN</name>
<dbReference type="PANTHER" id="PTHR36451:SF1">
    <property type="entry name" value="OMEGA-HYDROXY-BETA-DIHYDROMENAQUINONE-9 SULFOTRANSFERASE STF3"/>
    <property type="match status" value="1"/>
</dbReference>
<sequence>MLNYNKILYFFFRCAIQAVDAILRTLFKRRFTPLTEESLLGNFSDADRRLLFSDTTIGRWSYEGVLVLQRSFQNDKTASAFTRYLLGKLLEGSLRNRLAVLRRLTVVDLSTCPITKPIFIIGPSRSGTTFLQNLLFQDPQNTSMKVYELRQPVSEITSVDKRIAAIKQELDMAFDAYPMAKTIHYIRPEMPYECFYIFRNVGIFTVAPILSSNPSDYYNWLRARTKAQMVEAYRFHKKQLQLILLARGTDFIEKRQHLFLKEAMHSAHLDAILEVYPDARFIHTFRNPCATVASLCSLKEWTLRMYGCKIDKSTLEKIGQIFLRNPLFQSGNELVRFRKKHKEEESRFIDINYEDLVASPIEAVRRIYGHFGMTLSDQALEKMNAYQRENPQNKYGRHKYNLARYGLGEEEVLEYFKEYIDYFDASGW</sequence>
<dbReference type="RefSeq" id="XP_013378559.1">
    <property type="nucleotide sequence ID" value="XM_013523105.2"/>
</dbReference>
<gene>
    <name evidence="2" type="primary">LOC106150363</name>
</gene>
<dbReference type="InterPro" id="IPR052736">
    <property type="entry name" value="Stf3_sulfotransferase"/>
</dbReference>
<dbReference type="OrthoDB" id="429813at2759"/>
<dbReference type="AlphaFoldDB" id="A0A1S3H062"/>
<evidence type="ECO:0000313" key="2">
    <source>
        <dbReference type="RefSeq" id="XP_013378559.1"/>
    </source>
</evidence>
<dbReference type="Gene3D" id="3.40.50.300">
    <property type="entry name" value="P-loop containing nucleotide triphosphate hydrolases"/>
    <property type="match status" value="1"/>
</dbReference>
<dbReference type="InterPro" id="IPR027417">
    <property type="entry name" value="P-loop_NTPase"/>
</dbReference>
<evidence type="ECO:0000313" key="1">
    <source>
        <dbReference type="Proteomes" id="UP000085678"/>
    </source>
</evidence>
<dbReference type="Proteomes" id="UP000085678">
    <property type="component" value="Unplaced"/>
</dbReference>
<dbReference type="PANTHER" id="PTHR36451">
    <property type="entry name" value="PAPS-DEPENDENT SULFOTRANSFERASE STF3"/>
    <property type="match status" value="1"/>
</dbReference>
<dbReference type="SUPFAM" id="SSF52540">
    <property type="entry name" value="P-loop containing nucleoside triphosphate hydrolases"/>
    <property type="match status" value="1"/>
</dbReference>
<reference evidence="2" key="1">
    <citation type="submission" date="2025-08" db="UniProtKB">
        <authorList>
            <consortium name="RefSeq"/>
        </authorList>
    </citation>
    <scope>IDENTIFICATION</scope>
    <source>
        <tissue evidence="2">Gonads</tissue>
    </source>
</reference>
<dbReference type="InParanoid" id="A0A1S3H062"/>
<proteinExistence type="predicted"/>
<dbReference type="Pfam" id="PF13469">
    <property type="entry name" value="Sulfotransfer_3"/>
    <property type="match status" value="1"/>
</dbReference>
<keyword evidence="1" id="KW-1185">Reference proteome</keyword>
<organism evidence="1 2">
    <name type="scientific">Lingula anatina</name>
    <name type="common">Brachiopod</name>
    <name type="synonym">Lingula unguis</name>
    <dbReference type="NCBI Taxonomy" id="7574"/>
    <lineage>
        <taxon>Eukaryota</taxon>
        <taxon>Metazoa</taxon>
        <taxon>Spiralia</taxon>
        <taxon>Lophotrochozoa</taxon>
        <taxon>Brachiopoda</taxon>
        <taxon>Linguliformea</taxon>
        <taxon>Lingulata</taxon>
        <taxon>Lingulida</taxon>
        <taxon>Linguloidea</taxon>
        <taxon>Lingulidae</taxon>
        <taxon>Lingula</taxon>
    </lineage>
</organism>
<accession>A0A1S3H062</accession>
<dbReference type="GeneID" id="106150363"/>
<dbReference type="KEGG" id="lak:106150363"/>
<protein>
    <submittedName>
        <fullName evidence="2">Uncharacterized protein LOC106150363</fullName>
    </submittedName>
</protein>